<dbReference type="OrthoDB" id="185373at2759"/>
<gene>
    <name evidence="2" type="ORF">EDS130_LOCUS21564</name>
    <name evidence="1" type="ORF">XAT740_LOCUS17867</name>
</gene>
<dbReference type="PANTHER" id="PTHR47926:SF342">
    <property type="entry name" value="TETRATRICOPEPTIDE-LIKE HELICAL DOMAIN-CONTAINING PROTEIN-RELATED"/>
    <property type="match status" value="1"/>
</dbReference>
<dbReference type="EMBL" id="CAJNOJ010000109">
    <property type="protein sequence ID" value="CAF1130736.1"/>
    <property type="molecule type" value="Genomic_DNA"/>
</dbReference>
<evidence type="ECO:0000313" key="2">
    <source>
        <dbReference type="EMBL" id="CAF1130736.1"/>
    </source>
</evidence>
<protein>
    <submittedName>
        <fullName evidence="2">Uncharacterized protein</fullName>
    </submittedName>
</protein>
<dbReference type="GO" id="GO:0003723">
    <property type="term" value="F:RNA binding"/>
    <property type="evidence" value="ECO:0007669"/>
    <property type="project" value="InterPro"/>
</dbReference>
<dbReference type="Proteomes" id="UP000663852">
    <property type="component" value="Unassembled WGS sequence"/>
</dbReference>
<evidence type="ECO:0000313" key="1">
    <source>
        <dbReference type="EMBL" id="CAF1091561.1"/>
    </source>
</evidence>
<keyword evidence="3" id="KW-1185">Reference proteome</keyword>
<dbReference type="Proteomes" id="UP000663828">
    <property type="component" value="Unassembled WGS sequence"/>
</dbReference>
<dbReference type="InterPro" id="IPR046960">
    <property type="entry name" value="PPR_At4g14850-like_plant"/>
</dbReference>
<sequence>MKTLSEKKQFQEAIDFFNKHDDRKDGRNISDAAINQALKSVTNIKDLTRGFDIDRRYSSRIEKEAFTIYKENNGIEINSVIYLLLINACSQIGILSVSEPIYDEIPVEHLNNDLFIRNALIDMWNRIVSATVLLSNIYASIGDVEKSADIKTNLSLAGLNKKSGVAWTQTNGQIHTFRAHDRSHPRLSEIPEEIEKISKESVDINLMHVCCKSKY</sequence>
<organism evidence="2 4">
    <name type="scientific">Adineta ricciae</name>
    <name type="common">Rotifer</name>
    <dbReference type="NCBI Taxonomy" id="249248"/>
    <lineage>
        <taxon>Eukaryota</taxon>
        <taxon>Metazoa</taxon>
        <taxon>Spiralia</taxon>
        <taxon>Gnathifera</taxon>
        <taxon>Rotifera</taxon>
        <taxon>Eurotatoria</taxon>
        <taxon>Bdelloidea</taxon>
        <taxon>Adinetida</taxon>
        <taxon>Adinetidae</taxon>
        <taxon>Adineta</taxon>
    </lineage>
</organism>
<dbReference type="InterPro" id="IPR011990">
    <property type="entry name" value="TPR-like_helical_dom_sf"/>
</dbReference>
<proteinExistence type="predicted"/>
<dbReference type="GO" id="GO:0009451">
    <property type="term" value="P:RNA modification"/>
    <property type="evidence" value="ECO:0007669"/>
    <property type="project" value="InterPro"/>
</dbReference>
<dbReference type="AlphaFoldDB" id="A0A814RB01"/>
<name>A0A814RB01_ADIRI</name>
<reference evidence="2" key="1">
    <citation type="submission" date="2021-02" db="EMBL/GenBank/DDBJ databases">
        <authorList>
            <person name="Nowell W R."/>
        </authorList>
    </citation>
    <scope>NUCLEOTIDE SEQUENCE</scope>
</reference>
<dbReference type="PANTHER" id="PTHR47926">
    <property type="entry name" value="PENTATRICOPEPTIDE REPEAT-CONTAINING PROTEIN"/>
    <property type="match status" value="1"/>
</dbReference>
<evidence type="ECO:0000313" key="4">
    <source>
        <dbReference type="Proteomes" id="UP000663852"/>
    </source>
</evidence>
<dbReference type="Gene3D" id="1.25.40.10">
    <property type="entry name" value="Tetratricopeptide repeat domain"/>
    <property type="match status" value="1"/>
</dbReference>
<accession>A0A814RB01</accession>
<evidence type="ECO:0000313" key="3">
    <source>
        <dbReference type="Proteomes" id="UP000663828"/>
    </source>
</evidence>
<dbReference type="EMBL" id="CAJNOR010001176">
    <property type="protein sequence ID" value="CAF1091561.1"/>
    <property type="molecule type" value="Genomic_DNA"/>
</dbReference>
<comment type="caution">
    <text evidence="2">The sequence shown here is derived from an EMBL/GenBank/DDBJ whole genome shotgun (WGS) entry which is preliminary data.</text>
</comment>